<comment type="caution">
    <text evidence="1">The sequence shown here is derived from an EMBL/GenBank/DDBJ whole genome shotgun (WGS) entry which is preliminary data.</text>
</comment>
<evidence type="ECO:0000313" key="1">
    <source>
        <dbReference type="EMBL" id="MBP1969030.1"/>
    </source>
</evidence>
<proteinExistence type="predicted"/>
<dbReference type="Proteomes" id="UP001519345">
    <property type="component" value="Unassembled WGS sequence"/>
</dbReference>
<name>A0ABS4IDP7_9BACI</name>
<reference evidence="1 2" key="1">
    <citation type="submission" date="2021-03" db="EMBL/GenBank/DDBJ databases">
        <title>Genomic Encyclopedia of Type Strains, Phase IV (KMG-IV): sequencing the most valuable type-strain genomes for metagenomic binning, comparative biology and taxonomic classification.</title>
        <authorList>
            <person name="Goeker M."/>
        </authorList>
    </citation>
    <scope>NUCLEOTIDE SEQUENCE [LARGE SCALE GENOMIC DNA]</scope>
    <source>
        <strain evidence="1 2">DSM 25609</strain>
    </source>
</reference>
<gene>
    <name evidence="1" type="ORF">J2Z83_001133</name>
</gene>
<dbReference type="EMBL" id="JAGGKX010000004">
    <property type="protein sequence ID" value="MBP1969030.1"/>
    <property type="molecule type" value="Genomic_DNA"/>
</dbReference>
<accession>A0ABS4IDP7</accession>
<sequence>MTILVDNCNHWIGFHIVNDLLLANYTVNGIGDENKNLSMFLGRNSSFEFVGPDVKKNYDTAISIGNQLASIQSDRTLIINAIHEQKDNEVTIKAPLLFGEWMPMDEHGLYRNNERITFDSNYFKTEAIYIKDFTNGLLQWLKAEYLPSSMDVESVRNKVKKNVKLESSIYISDNRPIEENLENVLEHYHLYKSFHEC</sequence>
<organism evidence="1 2">
    <name type="scientific">Virgibacillus natechei</name>
    <dbReference type="NCBI Taxonomy" id="1216297"/>
    <lineage>
        <taxon>Bacteria</taxon>
        <taxon>Bacillati</taxon>
        <taxon>Bacillota</taxon>
        <taxon>Bacilli</taxon>
        <taxon>Bacillales</taxon>
        <taxon>Bacillaceae</taxon>
        <taxon>Virgibacillus</taxon>
    </lineage>
</organism>
<keyword evidence="2" id="KW-1185">Reference proteome</keyword>
<protein>
    <submittedName>
        <fullName evidence="1">Uncharacterized protein</fullName>
    </submittedName>
</protein>
<dbReference type="RefSeq" id="WP_209462247.1">
    <property type="nucleotide sequence ID" value="NZ_CP110224.1"/>
</dbReference>
<evidence type="ECO:0000313" key="2">
    <source>
        <dbReference type="Proteomes" id="UP001519345"/>
    </source>
</evidence>